<accession>A0A075H4D4</accession>
<proteinExistence type="predicted"/>
<keyword evidence="1" id="KW-1133">Transmembrane helix</keyword>
<feature type="transmembrane region" description="Helical" evidence="1">
    <location>
        <begin position="12"/>
        <end position="32"/>
    </location>
</feature>
<reference evidence="2" key="1">
    <citation type="journal article" date="2014" name="Genome Biol. Evol.">
        <title>Pangenome evidence for extensive interdomain horizontal transfer affecting lineage core and shell genes in uncultured planktonic thaumarchaeota and euryarchaeota.</title>
        <authorList>
            <person name="Deschamps P."/>
            <person name="Zivanovic Y."/>
            <person name="Moreira D."/>
            <person name="Rodriguez-Valera F."/>
            <person name="Lopez-Garcia P."/>
        </authorList>
    </citation>
    <scope>NUCLEOTIDE SEQUENCE</scope>
</reference>
<sequence length="63" mass="7125">MHHHVRLGKILEIIGLLLIGGTVYSFIGMIGSELRWPIFWGCAAGALGIIIYRNYVKKRKKNT</sequence>
<name>A0A075H4D4_9ARCH</name>
<organism evidence="2">
    <name type="scientific">uncultured marine thaumarchaeote KM3_42_C02</name>
    <dbReference type="NCBI Taxonomy" id="1456147"/>
    <lineage>
        <taxon>Archaea</taxon>
        <taxon>Nitrososphaerota</taxon>
        <taxon>environmental samples</taxon>
    </lineage>
</organism>
<keyword evidence="1" id="KW-0472">Membrane</keyword>
<evidence type="ECO:0000256" key="1">
    <source>
        <dbReference type="SAM" id="Phobius"/>
    </source>
</evidence>
<evidence type="ECO:0000313" key="2">
    <source>
        <dbReference type="EMBL" id="AIF10005.1"/>
    </source>
</evidence>
<keyword evidence="1" id="KW-0812">Transmembrane</keyword>
<feature type="transmembrane region" description="Helical" evidence="1">
    <location>
        <begin position="38"/>
        <end position="56"/>
    </location>
</feature>
<dbReference type="AlphaFoldDB" id="A0A075H4D4"/>
<dbReference type="EMBL" id="KF900878">
    <property type="protein sequence ID" value="AIF10005.1"/>
    <property type="molecule type" value="Genomic_DNA"/>
</dbReference>
<protein>
    <submittedName>
        <fullName evidence="2">Uncharacterized protein</fullName>
    </submittedName>
</protein>